<sequence length="27" mass="2754">MVFALDIHVVILTPSLLSISGGGAIET</sequence>
<dbReference type="EMBL" id="CAJNYT010005760">
    <property type="protein sequence ID" value="CAF3771927.1"/>
    <property type="molecule type" value="Genomic_DNA"/>
</dbReference>
<evidence type="ECO:0000313" key="1">
    <source>
        <dbReference type="EMBL" id="CAF3771927.1"/>
    </source>
</evidence>
<dbReference type="AlphaFoldDB" id="A0A821RUX9"/>
<organism evidence="2 3">
    <name type="scientific">Rotaria socialis</name>
    <dbReference type="NCBI Taxonomy" id="392032"/>
    <lineage>
        <taxon>Eukaryota</taxon>
        <taxon>Metazoa</taxon>
        <taxon>Spiralia</taxon>
        <taxon>Gnathifera</taxon>
        <taxon>Rotifera</taxon>
        <taxon>Eurotatoria</taxon>
        <taxon>Bdelloidea</taxon>
        <taxon>Philodinida</taxon>
        <taxon>Philodinidae</taxon>
        <taxon>Rotaria</taxon>
    </lineage>
</organism>
<gene>
    <name evidence="1" type="ORF">GRG538_LOCUS32553</name>
    <name evidence="2" type="ORF">QYT958_LOCUS26908</name>
</gene>
<evidence type="ECO:0000313" key="3">
    <source>
        <dbReference type="Proteomes" id="UP000663848"/>
    </source>
</evidence>
<feature type="non-terminal residue" evidence="2">
    <location>
        <position position="27"/>
    </location>
</feature>
<reference evidence="2" key="1">
    <citation type="submission" date="2021-02" db="EMBL/GenBank/DDBJ databases">
        <authorList>
            <person name="Nowell W R."/>
        </authorList>
    </citation>
    <scope>NUCLEOTIDE SEQUENCE</scope>
</reference>
<proteinExistence type="predicted"/>
<dbReference type="Proteomes" id="UP000663872">
    <property type="component" value="Unassembled WGS sequence"/>
</dbReference>
<evidence type="ECO:0000313" key="2">
    <source>
        <dbReference type="EMBL" id="CAF4847406.1"/>
    </source>
</evidence>
<dbReference type="EMBL" id="CAJOBR010006597">
    <property type="protein sequence ID" value="CAF4847406.1"/>
    <property type="molecule type" value="Genomic_DNA"/>
</dbReference>
<dbReference type="Proteomes" id="UP000663848">
    <property type="component" value="Unassembled WGS sequence"/>
</dbReference>
<name>A0A821RUX9_9BILA</name>
<comment type="caution">
    <text evidence="2">The sequence shown here is derived from an EMBL/GenBank/DDBJ whole genome shotgun (WGS) entry which is preliminary data.</text>
</comment>
<protein>
    <submittedName>
        <fullName evidence="2">Uncharacterized protein</fullName>
    </submittedName>
</protein>
<accession>A0A821RUX9</accession>